<keyword evidence="2" id="KW-0067">ATP-binding</keyword>
<dbReference type="PANTHER" id="PTHR43581:SF4">
    <property type="entry name" value="ATP_GTP PHOSPHATASE"/>
    <property type="match status" value="1"/>
</dbReference>
<protein>
    <submittedName>
        <fullName evidence="2">Predicted ATP-binding protein involved in virulence</fullName>
    </submittedName>
</protein>
<accession>A0A379IC60</accession>
<proteinExistence type="predicted"/>
<feature type="domain" description="Endonuclease GajA/Old nuclease/RecF-like AAA" evidence="1">
    <location>
        <begin position="256"/>
        <end position="407"/>
    </location>
</feature>
<keyword evidence="2" id="KW-0547">Nucleotide-binding</keyword>
<evidence type="ECO:0000259" key="1">
    <source>
        <dbReference type="Pfam" id="PF13175"/>
    </source>
</evidence>
<dbReference type="KEGG" id="pfn:HZ99_00340"/>
<dbReference type="Proteomes" id="UP000255125">
    <property type="component" value="Unassembled WGS sequence"/>
</dbReference>
<dbReference type="RefSeq" id="WP_038440436.1">
    <property type="nucleotide sequence ID" value="NZ_CP008896.1"/>
</dbReference>
<dbReference type="SUPFAM" id="SSF52540">
    <property type="entry name" value="P-loop containing nucleoside triphosphate hydrolases"/>
    <property type="match status" value="1"/>
</dbReference>
<sequence length="496" mass="55644">MRARKLIAVETGKHTFEFENKESLKWQGFFDVDTVRLVLGNNGSGKTSLLSDMAASISSMRALPQRSVFGQYEEGVGKLSAAELSKVGVIYFSPLPYRRRIPLRNRFVDASPRFEKNASLDQLEQFYSVAAELGLSSSLRAAITYSSTLCKDILAPALLSLVRSKTGHLNSPVLESFIIEYRKLVMSEEDFRSPYYERGHPNSLFEKRFDALLLKIEGAVLSNLPAGKGRLAMLATLEKMVEKHSSKLRVGRAFLKLNSMADYMQDRRDDLITKDIVKSFDSTLEWLRLGKKNPERKKRSYTFTIESAVQAAQLVSSPAAVEILLGEQSSGVRALVDQFFLLRKAFERMRDKRLNHVLVLIDEGDAYLHLAWQRRYISLLNKFMAAAKKKFDVDVLQLVVATHSPVITGDFPTCMVTNLDKEQGLGATFATPLEDIVFKAFDSVALGEFAAEKINQLHARITDHALLPQDQLLLDSIGDAGIKNALLRVRKDSQKS</sequence>
<dbReference type="InterPro" id="IPR051396">
    <property type="entry name" value="Bact_Antivir_Def_Nuclease"/>
</dbReference>
<dbReference type="InterPro" id="IPR027417">
    <property type="entry name" value="P-loop_NTPase"/>
</dbReference>
<gene>
    <name evidence="2" type="ORF">NCTC10392_02293</name>
</gene>
<dbReference type="Gene3D" id="3.40.50.300">
    <property type="entry name" value="P-loop containing nucleotide triphosphate hydrolases"/>
    <property type="match status" value="1"/>
</dbReference>
<reference evidence="2 3" key="1">
    <citation type="submission" date="2018-06" db="EMBL/GenBank/DDBJ databases">
        <authorList>
            <consortium name="Pathogen Informatics"/>
            <person name="Doyle S."/>
        </authorList>
    </citation>
    <scope>NUCLEOTIDE SEQUENCE [LARGE SCALE GENOMIC DNA]</scope>
    <source>
        <strain evidence="2 3">NCTC10392</strain>
    </source>
</reference>
<evidence type="ECO:0000313" key="2">
    <source>
        <dbReference type="EMBL" id="SUD30374.1"/>
    </source>
</evidence>
<dbReference type="AlphaFoldDB" id="A0A379IC60"/>
<dbReference type="GO" id="GO:0005524">
    <property type="term" value="F:ATP binding"/>
    <property type="evidence" value="ECO:0007669"/>
    <property type="project" value="UniProtKB-KW"/>
</dbReference>
<dbReference type="PANTHER" id="PTHR43581">
    <property type="entry name" value="ATP/GTP PHOSPHATASE"/>
    <property type="match status" value="1"/>
</dbReference>
<dbReference type="Pfam" id="PF13175">
    <property type="entry name" value="AAA_15"/>
    <property type="match status" value="1"/>
</dbReference>
<dbReference type="InterPro" id="IPR041685">
    <property type="entry name" value="AAA_GajA/Old/RecF-like"/>
</dbReference>
<dbReference type="OrthoDB" id="9815944at2"/>
<organism evidence="2 3">
    <name type="scientific">Pseudomonas fluorescens</name>
    <dbReference type="NCBI Taxonomy" id="294"/>
    <lineage>
        <taxon>Bacteria</taxon>
        <taxon>Pseudomonadati</taxon>
        <taxon>Pseudomonadota</taxon>
        <taxon>Gammaproteobacteria</taxon>
        <taxon>Pseudomonadales</taxon>
        <taxon>Pseudomonadaceae</taxon>
        <taxon>Pseudomonas</taxon>
    </lineage>
</organism>
<dbReference type="EMBL" id="UGUS01000002">
    <property type="protein sequence ID" value="SUD30374.1"/>
    <property type="molecule type" value="Genomic_DNA"/>
</dbReference>
<name>A0A379IC60_PSEFL</name>
<evidence type="ECO:0000313" key="3">
    <source>
        <dbReference type="Proteomes" id="UP000255125"/>
    </source>
</evidence>